<dbReference type="VEuPathDB" id="FungiDB:LEMA_uP097730.1"/>
<accession>E5A419</accession>
<name>E5A419_LEPMJ</name>
<organism evidence="3">
    <name type="scientific">Leptosphaeria maculans (strain JN3 / isolate v23.1.3 / race Av1-4-5-6-7-8)</name>
    <name type="common">Blackleg fungus</name>
    <name type="synonym">Phoma lingam</name>
    <dbReference type="NCBI Taxonomy" id="985895"/>
    <lineage>
        <taxon>Eukaryota</taxon>
        <taxon>Fungi</taxon>
        <taxon>Dikarya</taxon>
        <taxon>Ascomycota</taxon>
        <taxon>Pezizomycotina</taxon>
        <taxon>Dothideomycetes</taxon>
        <taxon>Pleosporomycetidae</taxon>
        <taxon>Pleosporales</taxon>
        <taxon>Pleosporineae</taxon>
        <taxon>Leptosphaeriaceae</taxon>
        <taxon>Plenodomus</taxon>
        <taxon>Plenodomus lingam/Leptosphaeria maculans species complex</taxon>
    </lineage>
</organism>
<proteinExistence type="predicted"/>
<evidence type="ECO:0000256" key="1">
    <source>
        <dbReference type="SAM" id="MobiDB-lite"/>
    </source>
</evidence>
<dbReference type="AlphaFoldDB" id="E5A419"/>
<evidence type="ECO:0000313" key="3">
    <source>
        <dbReference type="Proteomes" id="UP000002668"/>
    </source>
</evidence>
<feature type="compositionally biased region" description="Low complexity" evidence="1">
    <location>
        <begin position="8"/>
        <end position="20"/>
    </location>
</feature>
<dbReference type="InParanoid" id="E5A419"/>
<gene>
    <name evidence="2" type="ORF">LEMA_uP097730.1</name>
</gene>
<dbReference type="EMBL" id="FP929133">
    <property type="protein sequence ID" value="CBX98364.1"/>
    <property type="molecule type" value="Genomic_DNA"/>
</dbReference>
<dbReference type="Proteomes" id="UP000002668">
    <property type="component" value="Genome"/>
</dbReference>
<protein>
    <submittedName>
        <fullName evidence="2">Predicted protein</fullName>
    </submittedName>
</protein>
<sequence>MAKAVDDTSTSTSTSTISTTSLIVCIAPSSSGAIPVIPQYPDRAGSGNPPPTNHGRDSGRWHAHT</sequence>
<evidence type="ECO:0000313" key="2">
    <source>
        <dbReference type="EMBL" id="CBX98364.1"/>
    </source>
</evidence>
<keyword evidence="3" id="KW-1185">Reference proteome</keyword>
<dbReference type="HOGENOM" id="CLU_2850143_0_0_1"/>
<reference evidence="3" key="1">
    <citation type="journal article" date="2011" name="Nat. Commun.">
        <title>Effector diversification within compartments of the Leptosphaeria maculans genome affected by Repeat-Induced Point mutations.</title>
        <authorList>
            <person name="Rouxel T."/>
            <person name="Grandaubert J."/>
            <person name="Hane J.K."/>
            <person name="Hoede C."/>
            <person name="van de Wouw A.P."/>
            <person name="Couloux A."/>
            <person name="Dominguez V."/>
            <person name="Anthouard V."/>
            <person name="Bally P."/>
            <person name="Bourras S."/>
            <person name="Cozijnsen A.J."/>
            <person name="Ciuffetti L.M."/>
            <person name="Degrave A."/>
            <person name="Dilmaghani A."/>
            <person name="Duret L."/>
            <person name="Fudal I."/>
            <person name="Goodwin S.B."/>
            <person name="Gout L."/>
            <person name="Glaser N."/>
            <person name="Linglin J."/>
            <person name="Kema G.H.J."/>
            <person name="Lapalu N."/>
            <person name="Lawrence C.B."/>
            <person name="May K."/>
            <person name="Meyer M."/>
            <person name="Ollivier B."/>
            <person name="Poulain J."/>
            <person name="Schoch C.L."/>
            <person name="Simon A."/>
            <person name="Spatafora J.W."/>
            <person name="Stachowiak A."/>
            <person name="Turgeon B.G."/>
            <person name="Tyler B.M."/>
            <person name="Vincent D."/>
            <person name="Weissenbach J."/>
            <person name="Amselem J."/>
            <person name="Quesneville H."/>
            <person name="Oliver R.P."/>
            <person name="Wincker P."/>
            <person name="Balesdent M.-H."/>
            <person name="Howlett B.J."/>
        </authorList>
    </citation>
    <scope>NUCLEOTIDE SEQUENCE [LARGE SCALE GENOMIC DNA]</scope>
    <source>
        <strain evidence="3">JN3 / isolate v23.1.3 / race Av1-4-5-6-7-8</strain>
    </source>
</reference>
<feature type="region of interest" description="Disordered" evidence="1">
    <location>
        <begin position="33"/>
        <end position="65"/>
    </location>
</feature>
<feature type="region of interest" description="Disordered" evidence="1">
    <location>
        <begin position="1"/>
        <end position="20"/>
    </location>
</feature>
<feature type="compositionally biased region" description="Basic and acidic residues" evidence="1">
    <location>
        <begin position="54"/>
        <end position="65"/>
    </location>
</feature>